<reference evidence="1 2" key="1">
    <citation type="journal article" date="2015" name="Nature">
        <title>rRNA introns, odd ribosomes, and small enigmatic genomes across a large radiation of phyla.</title>
        <authorList>
            <person name="Brown C.T."/>
            <person name="Hug L.A."/>
            <person name="Thomas B.C."/>
            <person name="Sharon I."/>
            <person name="Castelle C.J."/>
            <person name="Singh A."/>
            <person name="Wilkins M.J."/>
            <person name="Williams K.H."/>
            <person name="Banfield J.F."/>
        </authorList>
    </citation>
    <scope>NUCLEOTIDE SEQUENCE [LARGE SCALE GENOMIC DNA]</scope>
</reference>
<organism evidence="1 2">
    <name type="scientific">Candidatus Jorgensenbacteria bacterium GW2011_GWA2_45_13</name>
    <dbReference type="NCBI Taxonomy" id="1618662"/>
    <lineage>
        <taxon>Bacteria</taxon>
        <taxon>Candidatus Joergenseniibacteriota</taxon>
    </lineage>
</organism>
<name>A0A0G1P393_9BACT</name>
<evidence type="ECO:0000313" key="2">
    <source>
        <dbReference type="Proteomes" id="UP000033966"/>
    </source>
</evidence>
<dbReference type="NCBIfam" id="TIGR02436">
    <property type="entry name" value="four helix bundle protein"/>
    <property type="match status" value="1"/>
</dbReference>
<proteinExistence type="predicted"/>
<dbReference type="PIRSF" id="PIRSF035652">
    <property type="entry name" value="CHP02436"/>
    <property type="match status" value="1"/>
</dbReference>
<dbReference type="InterPro" id="IPR012657">
    <property type="entry name" value="23S_rRNA-intervening_sequence"/>
</dbReference>
<sequence length="123" mass="14184">MQSDNVNFKKEFKKRLYQWVLRLVKFLDALPRGMVPEVMGKQVLRSGTSVLANYIEAQSASSKKDFINFFTHSLKSANESKVWITLLKDTNKGDQEELRWLFKELIEIANVIASSILTMKGKK</sequence>
<gene>
    <name evidence="1" type="ORF">UW92_C0024G0014</name>
</gene>
<dbReference type="AlphaFoldDB" id="A0A0G1P393"/>
<dbReference type="SUPFAM" id="SSF158446">
    <property type="entry name" value="IVS-encoded protein-like"/>
    <property type="match status" value="1"/>
</dbReference>
<dbReference type="PANTHER" id="PTHR38471">
    <property type="entry name" value="FOUR HELIX BUNDLE PROTEIN"/>
    <property type="match status" value="1"/>
</dbReference>
<dbReference type="InterPro" id="IPR036583">
    <property type="entry name" value="23S_rRNA_IVS_sf"/>
</dbReference>
<dbReference type="Proteomes" id="UP000033966">
    <property type="component" value="Unassembled WGS sequence"/>
</dbReference>
<evidence type="ECO:0008006" key="3">
    <source>
        <dbReference type="Google" id="ProtNLM"/>
    </source>
</evidence>
<protein>
    <recommendedName>
        <fullName evidence="3">Four helix bundle protein</fullName>
    </recommendedName>
</protein>
<dbReference type="PANTHER" id="PTHR38471:SF2">
    <property type="entry name" value="FOUR HELIX BUNDLE PROTEIN"/>
    <property type="match status" value="1"/>
</dbReference>
<comment type="caution">
    <text evidence="1">The sequence shown here is derived from an EMBL/GenBank/DDBJ whole genome shotgun (WGS) entry which is preliminary data.</text>
</comment>
<dbReference type="EMBL" id="LCKF01000024">
    <property type="protein sequence ID" value="KKT90859.1"/>
    <property type="molecule type" value="Genomic_DNA"/>
</dbReference>
<accession>A0A0G1P393</accession>
<evidence type="ECO:0000313" key="1">
    <source>
        <dbReference type="EMBL" id="KKT90859.1"/>
    </source>
</evidence>
<dbReference type="Pfam" id="PF05635">
    <property type="entry name" value="23S_rRNA_IVP"/>
    <property type="match status" value="1"/>
</dbReference>
<dbReference type="Gene3D" id="1.20.1440.60">
    <property type="entry name" value="23S rRNA-intervening sequence"/>
    <property type="match status" value="1"/>
</dbReference>